<comment type="caution">
    <text evidence="3">The sequence shown here is derived from an EMBL/GenBank/DDBJ whole genome shotgun (WGS) entry which is preliminary data.</text>
</comment>
<reference evidence="3 4" key="1">
    <citation type="submission" date="2020-08" db="EMBL/GenBank/DDBJ databases">
        <title>Genomic Encyclopedia of Type Strains, Phase IV (KMG-IV): sequencing the most valuable type-strain genomes for metagenomic binning, comparative biology and taxonomic classification.</title>
        <authorList>
            <person name="Goeker M."/>
        </authorList>
    </citation>
    <scope>NUCLEOTIDE SEQUENCE [LARGE SCALE GENOMIC DNA]</scope>
    <source>
        <strain evidence="3 4">DSM 102044</strain>
    </source>
</reference>
<evidence type="ECO:0000256" key="1">
    <source>
        <dbReference type="SAM" id="Phobius"/>
    </source>
</evidence>
<sequence length="259" mass="30634">MAYGTSSRENLDFLIHFTVLADMNAGKSTSFHSNIDPKGILIAFGVIACWSISLVYLLSIDIQWNSPITYLLILIQMHLYTGLFITAHDAMHGLVSSNKIVNNVIGVFAALLFSFNFYWKLFPKHHEHHRFVATDKDPDYHHSDRFFPWYFSFIKQYLSIWQFLLMALTFNVLKLFIHVDNLILYWMLPAVLSTFQLFYFGTYLPHKGENDNKHHSTTQSKNHFWAFLSCYFFGYHYEHHDSPGTPWWRLWREKEKMNS</sequence>
<evidence type="ECO:0000259" key="2">
    <source>
        <dbReference type="Pfam" id="PF00487"/>
    </source>
</evidence>
<dbReference type="InterPro" id="IPR005804">
    <property type="entry name" value="FA_desaturase_dom"/>
</dbReference>
<feature type="transmembrane region" description="Helical" evidence="1">
    <location>
        <begin position="39"/>
        <end position="58"/>
    </location>
</feature>
<dbReference type="GO" id="GO:0006629">
    <property type="term" value="P:lipid metabolic process"/>
    <property type="evidence" value="ECO:0007669"/>
    <property type="project" value="InterPro"/>
</dbReference>
<gene>
    <name evidence="3" type="ORF">FHS59_002042</name>
</gene>
<accession>A0A841MNT3</accession>
<keyword evidence="4" id="KW-1185">Reference proteome</keyword>
<dbReference type="AlphaFoldDB" id="A0A841MNT3"/>
<protein>
    <submittedName>
        <fullName evidence="3">Beta-carotene ketolase (CrtW type)</fullName>
    </submittedName>
</protein>
<feature type="transmembrane region" description="Helical" evidence="1">
    <location>
        <begin position="157"/>
        <end position="177"/>
    </location>
</feature>
<dbReference type="Proteomes" id="UP000588604">
    <property type="component" value="Unassembled WGS sequence"/>
</dbReference>
<feature type="transmembrane region" description="Helical" evidence="1">
    <location>
        <begin position="183"/>
        <end position="204"/>
    </location>
</feature>
<evidence type="ECO:0000313" key="3">
    <source>
        <dbReference type="EMBL" id="MBB6326414.1"/>
    </source>
</evidence>
<feature type="transmembrane region" description="Helical" evidence="1">
    <location>
        <begin position="100"/>
        <end position="119"/>
    </location>
</feature>
<evidence type="ECO:0000313" key="4">
    <source>
        <dbReference type="Proteomes" id="UP000588604"/>
    </source>
</evidence>
<proteinExistence type="predicted"/>
<keyword evidence="1" id="KW-0472">Membrane</keyword>
<feature type="transmembrane region" description="Helical" evidence="1">
    <location>
        <begin position="70"/>
        <end position="88"/>
    </location>
</feature>
<dbReference type="Pfam" id="PF00487">
    <property type="entry name" value="FA_desaturase"/>
    <property type="match status" value="1"/>
</dbReference>
<organism evidence="3 4">
    <name type="scientific">Algoriphagus iocasae</name>
    <dbReference type="NCBI Taxonomy" id="1836499"/>
    <lineage>
        <taxon>Bacteria</taxon>
        <taxon>Pseudomonadati</taxon>
        <taxon>Bacteroidota</taxon>
        <taxon>Cytophagia</taxon>
        <taxon>Cytophagales</taxon>
        <taxon>Cyclobacteriaceae</taxon>
        <taxon>Algoriphagus</taxon>
    </lineage>
</organism>
<keyword evidence="1" id="KW-0812">Transmembrane</keyword>
<dbReference type="EMBL" id="JACIJO010000002">
    <property type="protein sequence ID" value="MBB6326414.1"/>
    <property type="molecule type" value="Genomic_DNA"/>
</dbReference>
<name>A0A841MNT3_9BACT</name>
<feature type="domain" description="Fatty acid desaturase" evidence="2">
    <location>
        <begin position="158"/>
        <end position="250"/>
    </location>
</feature>
<keyword evidence="1" id="KW-1133">Transmembrane helix</keyword>